<name>A0A841CDV2_9PSEU</name>
<evidence type="ECO:0000313" key="1">
    <source>
        <dbReference type="EMBL" id="MBB5954337.1"/>
    </source>
</evidence>
<evidence type="ECO:0000313" key="2">
    <source>
        <dbReference type="Proteomes" id="UP000547510"/>
    </source>
</evidence>
<organism evidence="1 2">
    <name type="scientific">Saccharothrix tamanrassetensis</name>
    <dbReference type="NCBI Taxonomy" id="1051531"/>
    <lineage>
        <taxon>Bacteria</taxon>
        <taxon>Bacillati</taxon>
        <taxon>Actinomycetota</taxon>
        <taxon>Actinomycetes</taxon>
        <taxon>Pseudonocardiales</taxon>
        <taxon>Pseudonocardiaceae</taxon>
        <taxon>Saccharothrix</taxon>
    </lineage>
</organism>
<sequence>MDVERLLWGLADKYAPAARVPHRRPKWFDHAGDLVVTDGRVMWETPWVTEGGFTHAFPAGTYPVYAGTSVSNPDDRNRDGIRHVVSMIVIPLAEPARIAEAKWGDDGYDDIHLIEQYAILWARGAVHAALMAHDDVPSFFPDARDRITAAGAHRRRGNWVEVVMDRETGVNAFVFLVDAENVGGFEITDEEGNLLCLVLTAYS</sequence>
<proteinExistence type="predicted"/>
<dbReference type="AlphaFoldDB" id="A0A841CDV2"/>
<reference evidence="1 2" key="1">
    <citation type="submission" date="2020-08" db="EMBL/GenBank/DDBJ databases">
        <title>Genomic Encyclopedia of Type Strains, Phase III (KMG-III): the genomes of soil and plant-associated and newly described type strains.</title>
        <authorList>
            <person name="Whitman W."/>
        </authorList>
    </citation>
    <scope>NUCLEOTIDE SEQUENCE [LARGE SCALE GENOMIC DNA]</scope>
    <source>
        <strain evidence="1 2">CECT 8640</strain>
    </source>
</reference>
<dbReference type="RefSeq" id="WP_184688428.1">
    <property type="nucleotide sequence ID" value="NZ_JACHJN010000001.1"/>
</dbReference>
<comment type="caution">
    <text evidence="1">The sequence shown here is derived from an EMBL/GenBank/DDBJ whole genome shotgun (WGS) entry which is preliminary data.</text>
</comment>
<keyword evidence="2" id="KW-1185">Reference proteome</keyword>
<dbReference type="Proteomes" id="UP000547510">
    <property type="component" value="Unassembled WGS sequence"/>
</dbReference>
<accession>A0A841CDV2</accession>
<dbReference type="EMBL" id="JACHJN010000001">
    <property type="protein sequence ID" value="MBB5954337.1"/>
    <property type="molecule type" value="Genomic_DNA"/>
</dbReference>
<gene>
    <name evidence="1" type="ORF">FHS29_000907</name>
</gene>
<protein>
    <submittedName>
        <fullName evidence="1">Uncharacterized protein</fullName>
    </submittedName>
</protein>